<dbReference type="Proteomes" id="UP001156691">
    <property type="component" value="Unassembled WGS sequence"/>
</dbReference>
<evidence type="ECO:0000313" key="2">
    <source>
        <dbReference type="EMBL" id="GLQ52840.1"/>
    </source>
</evidence>
<proteinExistence type="predicted"/>
<evidence type="ECO:0000256" key="1">
    <source>
        <dbReference type="SAM" id="MobiDB-lite"/>
    </source>
</evidence>
<accession>A0ABQ5VZI5</accession>
<sequence>MGNCVCAQLRTRADQQSGENKRGPNFGPDHASEAPAQKKAAEPQYRHGKAPDNASLLRRVWPVR</sequence>
<dbReference type="EMBL" id="BSNS01000001">
    <property type="protein sequence ID" value="GLQ52840.1"/>
    <property type="molecule type" value="Genomic_DNA"/>
</dbReference>
<feature type="region of interest" description="Disordered" evidence="1">
    <location>
        <begin position="1"/>
        <end position="64"/>
    </location>
</feature>
<keyword evidence="3" id="KW-1185">Reference proteome</keyword>
<organism evidence="2 3">
    <name type="scientific">Devosia nitrariae</name>
    <dbReference type="NCBI Taxonomy" id="2071872"/>
    <lineage>
        <taxon>Bacteria</taxon>
        <taxon>Pseudomonadati</taxon>
        <taxon>Pseudomonadota</taxon>
        <taxon>Alphaproteobacteria</taxon>
        <taxon>Hyphomicrobiales</taxon>
        <taxon>Devosiaceae</taxon>
        <taxon>Devosia</taxon>
    </lineage>
</organism>
<protein>
    <submittedName>
        <fullName evidence="2">Uncharacterized protein</fullName>
    </submittedName>
</protein>
<comment type="caution">
    <text evidence="2">The sequence shown here is derived from an EMBL/GenBank/DDBJ whole genome shotgun (WGS) entry which is preliminary data.</text>
</comment>
<evidence type="ECO:0000313" key="3">
    <source>
        <dbReference type="Proteomes" id="UP001156691"/>
    </source>
</evidence>
<gene>
    <name evidence="2" type="ORF">GCM10010862_00980</name>
</gene>
<reference evidence="3" key="1">
    <citation type="journal article" date="2019" name="Int. J. Syst. Evol. Microbiol.">
        <title>The Global Catalogue of Microorganisms (GCM) 10K type strain sequencing project: providing services to taxonomists for standard genome sequencing and annotation.</title>
        <authorList>
            <consortium name="The Broad Institute Genomics Platform"/>
            <consortium name="The Broad Institute Genome Sequencing Center for Infectious Disease"/>
            <person name="Wu L."/>
            <person name="Ma J."/>
        </authorList>
    </citation>
    <scope>NUCLEOTIDE SEQUENCE [LARGE SCALE GENOMIC DNA]</scope>
    <source>
        <strain evidence="3">NBRC 112416</strain>
    </source>
</reference>
<name>A0ABQ5VZI5_9HYPH</name>